<evidence type="ECO:0000313" key="2">
    <source>
        <dbReference type="Proteomes" id="UP000799536"/>
    </source>
</evidence>
<sequence>MATAEGLTADQLNFFNSNGYLLIPNALSPDTVSELLAETNKMLNEFPIEDHPMTKFSTGGEDGKDHVGDSYFLESGDKVRFFFEEVTDAFDANGNLLKPKEKAINKIGHYLHSLSPPFRAISTSSTNAAIARSLSFRDPR</sequence>
<feature type="non-terminal residue" evidence="1">
    <location>
        <position position="140"/>
    </location>
</feature>
<dbReference type="Proteomes" id="UP000799536">
    <property type="component" value="Unassembled WGS sequence"/>
</dbReference>
<evidence type="ECO:0000313" key="1">
    <source>
        <dbReference type="EMBL" id="KAF2202407.1"/>
    </source>
</evidence>
<dbReference type="AlphaFoldDB" id="A0A9P4JSG7"/>
<dbReference type="SUPFAM" id="SSF51197">
    <property type="entry name" value="Clavaminate synthase-like"/>
    <property type="match status" value="1"/>
</dbReference>
<proteinExistence type="predicted"/>
<name>A0A9P4JSG7_9PLEO</name>
<organism evidence="1 2">
    <name type="scientific">Delitschia confertaspora ATCC 74209</name>
    <dbReference type="NCBI Taxonomy" id="1513339"/>
    <lineage>
        <taxon>Eukaryota</taxon>
        <taxon>Fungi</taxon>
        <taxon>Dikarya</taxon>
        <taxon>Ascomycota</taxon>
        <taxon>Pezizomycotina</taxon>
        <taxon>Dothideomycetes</taxon>
        <taxon>Pleosporomycetidae</taxon>
        <taxon>Pleosporales</taxon>
        <taxon>Delitschiaceae</taxon>
        <taxon>Delitschia</taxon>
    </lineage>
</organism>
<gene>
    <name evidence="1" type="ORF">GQ43DRAFT_369258</name>
</gene>
<dbReference type="EMBL" id="ML993938">
    <property type="protein sequence ID" value="KAF2202407.1"/>
    <property type="molecule type" value="Genomic_DNA"/>
</dbReference>
<protein>
    <submittedName>
        <fullName evidence="1">PhyH-domain-containing protein</fullName>
    </submittedName>
</protein>
<reference evidence="1" key="1">
    <citation type="journal article" date="2020" name="Stud. Mycol.">
        <title>101 Dothideomycetes genomes: a test case for predicting lifestyles and emergence of pathogens.</title>
        <authorList>
            <person name="Haridas S."/>
            <person name="Albert R."/>
            <person name="Binder M."/>
            <person name="Bloem J."/>
            <person name="Labutti K."/>
            <person name="Salamov A."/>
            <person name="Andreopoulos B."/>
            <person name="Baker S."/>
            <person name="Barry K."/>
            <person name="Bills G."/>
            <person name="Bluhm B."/>
            <person name="Cannon C."/>
            <person name="Castanera R."/>
            <person name="Culley D."/>
            <person name="Daum C."/>
            <person name="Ezra D."/>
            <person name="Gonzalez J."/>
            <person name="Henrissat B."/>
            <person name="Kuo A."/>
            <person name="Liang C."/>
            <person name="Lipzen A."/>
            <person name="Lutzoni F."/>
            <person name="Magnuson J."/>
            <person name="Mondo S."/>
            <person name="Nolan M."/>
            <person name="Ohm R."/>
            <person name="Pangilinan J."/>
            <person name="Park H.-J."/>
            <person name="Ramirez L."/>
            <person name="Alfaro M."/>
            <person name="Sun H."/>
            <person name="Tritt A."/>
            <person name="Yoshinaga Y."/>
            <person name="Zwiers L.-H."/>
            <person name="Turgeon B."/>
            <person name="Goodwin S."/>
            <person name="Spatafora J."/>
            <person name="Crous P."/>
            <person name="Grigoriev I."/>
        </authorList>
    </citation>
    <scope>NUCLEOTIDE SEQUENCE</scope>
    <source>
        <strain evidence="1">ATCC 74209</strain>
    </source>
</reference>
<dbReference type="Gene3D" id="2.60.120.620">
    <property type="entry name" value="q2cbj1_9rhob like domain"/>
    <property type="match status" value="1"/>
</dbReference>
<dbReference type="Pfam" id="PF05721">
    <property type="entry name" value="PhyH"/>
    <property type="match status" value="1"/>
</dbReference>
<dbReference type="OrthoDB" id="445007at2759"/>
<comment type="caution">
    <text evidence="1">The sequence shown here is derived from an EMBL/GenBank/DDBJ whole genome shotgun (WGS) entry which is preliminary data.</text>
</comment>
<keyword evidence="2" id="KW-1185">Reference proteome</keyword>
<accession>A0A9P4JSG7</accession>
<dbReference type="InterPro" id="IPR008775">
    <property type="entry name" value="Phytyl_CoA_dOase-like"/>
</dbReference>